<evidence type="ECO:0000256" key="1">
    <source>
        <dbReference type="SAM" id="MobiDB-lite"/>
    </source>
</evidence>
<accession>A0AAV4C373</accession>
<keyword evidence="3" id="KW-1185">Reference proteome</keyword>
<organism evidence="2 3">
    <name type="scientific">Plakobranchus ocellatus</name>
    <dbReference type="NCBI Taxonomy" id="259542"/>
    <lineage>
        <taxon>Eukaryota</taxon>
        <taxon>Metazoa</taxon>
        <taxon>Spiralia</taxon>
        <taxon>Lophotrochozoa</taxon>
        <taxon>Mollusca</taxon>
        <taxon>Gastropoda</taxon>
        <taxon>Heterobranchia</taxon>
        <taxon>Euthyneura</taxon>
        <taxon>Panpulmonata</taxon>
        <taxon>Sacoglossa</taxon>
        <taxon>Placobranchoidea</taxon>
        <taxon>Plakobranchidae</taxon>
        <taxon>Plakobranchus</taxon>
    </lineage>
</organism>
<comment type="caution">
    <text evidence="2">The sequence shown here is derived from an EMBL/GenBank/DDBJ whole genome shotgun (WGS) entry which is preliminary data.</text>
</comment>
<feature type="compositionally biased region" description="Pro residues" evidence="1">
    <location>
        <begin position="56"/>
        <end position="67"/>
    </location>
</feature>
<protein>
    <submittedName>
        <fullName evidence="2">Uncharacterized protein</fullName>
    </submittedName>
</protein>
<sequence length="88" mass="9654">MIGLEKRNMFYVYSSTLHEADGRHRAPVCPCQYPPPGIPKARHPVCLREYPPPGIPKASPFSPPSPISPTRDTESQCSRSPCPIISPG</sequence>
<dbReference type="Proteomes" id="UP000735302">
    <property type="component" value="Unassembled WGS sequence"/>
</dbReference>
<feature type="region of interest" description="Disordered" evidence="1">
    <location>
        <begin position="56"/>
        <end position="88"/>
    </location>
</feature>
<gene>
    <name evidence="2" type="ORF">PoB_005370600</name>
</gene>
<dbReference type="EMBL" id="BLXT01005896">
    <property type="protein sequence ID" value="GFO27201.1"/>
    <property type="molecule type" value="Genomic_DNA"/>
</dbReference>
<evidence type="ECO:0000313" key="2">
    <source>
        <dbReference type="EMBL" id="GFO27201.1"/>
    </source>
</evidence>
<evidence type="ECO:0000313" key="3">
    <source>
        <dbReference type="Proteomes" id="UP000735302"/>
    </source>
</evidence>
<proteinExistence type="predicted"/>
<dbReference type="AlphaFoldDB" id="A0AAV4C373"/>
<reference evidence="2 3" key="1">
    <citation type="journal article" date="2021" name="Elife">
        <title>Chloroplast acquisition without the gene transfer in kleptoplastic sea slugs, Plakobranchus ocellatus.</title>
        <authorList>
            <person name="Maeda T."/>
            <person name="Takahashi S."/>
            <person name="Yoshida T."/>
            <person name="Shimamura S."/>
            <person name="Takaki Y."/>
            <person name="Nagai Y."/>
            <person name="Toyoda A."/>
            <person name="Suzuki Y."/>
            <person name="Arimoto A."/>
            <person name="Ishii H."/>
            <person name="Satoh N."/>
            <person name="Nishiyama T."/>
            <person name="Hasebe M."/>
            <person name="Maruyama T."/>
            <person name="Minagawa J."/>
            <person name="Obokata J."/>
            <person name="Shigenobu S."/>
        </authorList>
    </citation>
    <scope>NUCLEOTIDE SEQUENCE [LARGE SCALE GENOMIC DNA]</scope>
</reference>
<name>A0AAV4C373_9GAST</name>